<proteinExistence type="predicted"/>
<dbReference type="eggNOG" id="COG2267">
    <property type="taxonomic scope" value="Bacteria"/>
</dbReference>
<gene>
    <name evidence="2" type="ORF">FC83_GL001612</name>
</gene>
<keyword evidence="3" id="KW-1185">Reference proteome</keyword>
<evidence type="ECO:0000313" key="2">
    <source>
        <dbReference type="EMBL" id="KRM30481.1"/>
    </source>
</evidence>
<accession>A0A0R1XKT0</accession>
<dbReference type="InterPro" id="IPR000073">
    <property type="entry name" value="AB_hydrolase_1"/>
</dbReference>
<sequence length="261" mass="28791">MKFKTSDDTTLSYDDLGEGTPILILTGIGGSRQIWQSQVKTLLAAGYRVINVDARNQGASEHTAKGLRISRHAVDIQELITYLQLPQVILLGNSMGAATCFAYVSLFGDRQLKAIIDVDQSPKMINDATWPYGYQDLTWSTFPDYLKLPMGKATKKRIADDLFATVKTVAQNHPYDADLNYPFLVDHAFQDWRDVIQALRIPLLVVAGANSPYFNSDFAKVTAAMAPKGQSAVIAQCGHIVMAEMPQAFNQTLLTFLKTVA</sequence>
<protein>
    <recommendedName>
        <fullName evidence="1">AB hydrolase-1 domain-containing protein</fullName>
    </recommendedName>
</protein>
<dbReference type="PANTHER" id="PTHR43194:SF2">
    <property type="entry name" value="PEROXISOMAL MEMBRANE PROTEIN LPX1"/>
    <property type="match status" value="1"/>
</dbReference>
<dbReference type="PANTHER" id="PTHR43194">
    <property type="entry name" value="HYDROLASE ALPHA/BETA FOLD FAMILY"/>
    <property type="match status" value="1"/>
</dbReference>
<dbReference type="EMBL" id="AZGA01000088">
    <property type="protein sequence ID" value="KRM30481.1"/>
    <property type="molecule type" value="Genomic_DNA"/>
</dbReference>
<dbReference type="STRING" id="1423734.FC83_GL001612"/>
<dbReference type="Gene3D" id="3.40.50.1820">
    <property type="entry name" value="alpha/beta hydrolase"/>
    <property type="match status" value="1"/>
</dbReference>
<dbReference type="Pfam" id="PF12697">
    <property type="entry name" value="Abhydrolase_6"/>
    <property type="match status" value="1"/>
</dbReference>
<dbReference type="SUPFAM" id="SSF53474">
    <property type="entry name" value="alpha/beta-Hydrolases"/>
    <property type="match status" value="1"/>
</dbReference>
<evidence type="ECO:0000259" key="1">
    <source>
        <dbReference type="Pfam" id="PF12697"/>
    </source>
</evidence>
<evidence type="ECO:0000313" key="3">
    <source>
        <dbReference type="Proteomes" id="UP000051236"/>
    </source>
</evidence>
<feature type="domain" description="AB hydrolase-1" evidence="1">
    <location>
        <begin position="22"/>
        <end position="251"/>
    </location>
</feature>
<dbReference type="InterPro" id="IPR050228">
    <property type="entry name" value="Carboxylesterase_BioH"/>
</dbReference>
<reference evidence="2 3" key="1">
    <citation type="journal article" date="2015" name="Genome Announc.">
        <title>Expanding the biotechnology potential of lactobacilli through comparative genomics of 213 strains and associated genera.</title>
        <authorList>
            <person name="Sun Z."/>
            <person name="Harris H.M."/>
            <person name="McCann A."/>
            <person name="Guo C."/>
            <person name="Argimon S."/>
            <person name="Zhang W."/>
            <person name="Yang X."/>
            <person name="Jeffery I.B."/>
            <person name="Cooney J.C."/>
            <person name="Kagawa T.F."/>
            <person name="Liu W."/>
            <person name="Song Y."/>
            <person name="Salvetti E."/>
            <person name="Wrobel A."/>
            <person name="Rasinkangas P."/>
            <person name="Parkhill J."/>
            <person name="Rea M.C."/>
            <person name="O'Sullivan O."/>
            <person name="Ritari J."/>
            <person name="Douillard F.P."/>
            <person name="Paul Ross R."/>
            <person name="Yang R."/>
            <person name="Briner A.E."/>
            <person name="Felis G.E."/>
            <person name="de Vos W.M."/>
            <person name="Barrangou R."/>
            <person name="Klaenhammer T.R."/>
            <person name="Caufield P.W."/>
            <person name="Cui Y."/>
            <person name="Zhang H."/>
            <person name="O'Toole P.W."/>
        </authorList>
    </citation>
    <scope>NUCLEOTIDE SEQUENCE [LARGE SCALE GENOMIC DNA]</scope>
    <source>
        <strain evidence="2 3">DSM 18527</strain>
    </source>
</reference>
<comment type="caution">
    <text evidence="2">The sequence shown here is derived from an EMBL/GenBank/DDBJ whole genome shotgun (WGS) entry which is preliminary data.</text>
</comment>
<organism evidence="2 3">
    <name type="scientific">Agrilactobacillus composti DSM 18527 = JCM 14202</name>
    <dbReference type="NCBI Taxonomy" id="1423734"/>
    <lineage>
        <taxon>Bacteria</taxon>
        <taxon>Bacillati</taxon>
        <taxon>Bacillota</taxon>
        <taxon>Bacilli</taxon>
        <taxon>Lactobacillales</taxon>
        <taxon>Lactobacillaceae</taxon>
        <taxon>Agrilactobacillus</taxon>
    </lineage>
</organism>
<dbReference type="RefSeq" id="WP_057002997.1">
    <property type="nucleotide sequence ID" value="NZ_AZGA01000088.1"/>
</dbReference>
<name>A0A0R1XKT0_9LACO</name>
<dbReference type="AlphaFoldDB" id="A0A0R1XKT0"/>
<dbReference type="PATRIC" id="fig|1423734.3.peg.1632"/>
<dbReference type="Proteomes" id="UP000051236">
    <property type="component" value="Unassembled WGS sequence"/>
</dbReference>
<dbReference type="InterPro" id="IPR029058">
    <property type="entry name" value="AB_hydrolase_fold"/>
</dbReference>